<proteinExistence type="predicted"/>
<dbReference type="Gene3D" id="2.30.30.100">
    <property type="match status" value="1"/>
</dbReference>
<keyword evidence="2" id="KW-0092">Biotin</keyword>
<reference evidence="6 7" key="1">
    <citation type="submission" date="2024-08" db="EMBL/GenBank/DDBJ databases">
        <authorList>
            <person name="Feng Z."/>
            <person name="Ronholm J."/>
        </authorList>
    </citation>
    <scope>NUCLEOTIDE SEQUENCE [LARGE SCALE GENOMIC DNA]</scope>
    <source>
        <strain evidence="6 7">4-AB0-8</strain>
    </source>
</reference>
<evidence type="ECO:0000313" key="6">
    <source>
        <dbReference type="EMBL" id="MEZ2740133.1"/>
    </source>
</evidence>
<dbReference type="SUPFAM" id="SSF55681">
    <property type="entry name" value="Class II aaRS and biotin synthetases"/>
    <property type="match status" value="1"/>
</dbReference>
<evidence type="ECO:0000256" key="2">
    <source>
        <dbReference type="ARBA" id="ARBA00023267"/>
    </source>
</evidence>
<evidence type="ECO:0000256" key="3">
    <source>
        <dbReference type="ARBA" id="ARBA00024227"/>
    </source>
</evidence>
<keyword evidence="7" id="KW-1185">Reference proteome</keyword>
<comment type="catalytic activity">
    <reaction evidence="4">
        <text>biotin + L-lysyl-[protein] + ATP = N(6)-biotinyl-L-lysyl-[protein] + AMP + diphosphate + H(+)</text>
        <dbReference type="Rhea" id="RHEA:11756"/>
        <dbReference type="Rhea" id="RHEA-COMP:9752"/>
        <dbReference type="Rhea" id="RHEA-COMP:10505"/>
        <dbReference type="ChEBI" id="CHEBI:15378"/>
        <dbReference type="ChEBI" id="CHEBI:29969"/>
        <dbReference type="ChEBI" id="CHEBI:30616"/>
        <dbReference type="ChEBI" id="CHEBI:33019"/>
        <dbReference type="ChEBI" id="CHEBI:57586"/>
        <dbReference type="ChEBI" id="CHEBI:83144"/>
        <dbReference type="ChEBI" id="CHEBI:456215"/>
        <dbReference type="EC" id="6.3.4.15"/>
    </reaction>
</comment>
<dbReference type="CDD" id="cd16442">
    <property type="entry name" value="BPL"/>
    <property type="match status" value="1"/>
</dbReference>
<dbReference type="InterPro" id="IPR045864">
    <property type="entry name" value="aa-tRNA-synth_II/BPL/LPL"/>
</dbReference>
<dbReference type="GO" id="GO:0004077">
    <property type="term" value="F:biotin--[biotin carboxyl-carrier protein] ligase activity"/>
    <property type="evidence" value="ECO:0007669"/>
    <property type="project" value="UniProtKB-EC"/>
</dbReference>
<sequence>MAVTPSPTHWNAEDLWLDIAPKLPGFTVEVLPEIDSTNTELMRRARAGRAEPIVLVAESQTAGRGRQGKTWLNQPGDCLMYSLGMALNPVDWSGLSLVVGLSIAESLQRAPGTHTPRIGVKWPNDLWLHDGRKLGGTLIETANLPAHTHAPCFGAGQGTPRFVIIGTGINVRPPHTPAQALHTPAACLQDVDARWNAPQALAQLLPRLVDDVLLFAQQGFAPFQDRFAARDVLRGQHVHLSDGSSGEAAGVLPDGTLQLRTDAGLRSVISGDVSVRPIHMALPPAAV</sequence>
<evidence type="ECO:0000313" key="7">
    <source>
        <dbReference type="Proteomes" id="UP001567350"/>
    </source>
</evidence>
<feature type="domain" description="BPL/LPL catalytic" evidence="5">
    <location>
        <begin position="9"/>
        <end position="216"/>
    </location>
</feature>
<evidence type="ECO:0000256" key="4">
    <source>
        <dbReference type="ARBA" id="ARBA00047846"/>
    </source>
</evidence>
<organism evidence="6 7">
    <name type="scientific">Comamonas jiangduensis</name>
    <dbReference type="NCBI Taxonomy" id="1194168"/>
    <lineage>
        <taxon>Bacteria</taxon>
        <taxon>Pseudomonadati</taxon>
        <taxon>Pseudomonadota</taxon>
        <taxon>Betaproteobacteria</taxon>
        <taxon>Burkholderiales</taxon>
        <taxon>Comamonadaceae</taxon>
        <taxon>Comamonas</taxon>
    </lineage>
</organism>
<gene>
    <name evidence="6" type="ORF">ACBP88_11870</name>
</gene>
<dbReference type="Gene3D" id="3.30.930.10">
    <property type="entry name" value="Bira Bifunctional Protein, Domain 2"/>
    <property type="match status" value="1"/>
</dbReference>
<dbReference type="PANTHER" id="PTHR12835">
    <property type="entry name" value="BIOTIN PROTEIN LIGASE"/>
    <property type="match status" value="1"/>
</dbReference>
<evidence type="ECO:0000259" key="5">
    <source>
        <dbReference type="PROSITE" id="PS51733"/>
    </source>
</evidence>
<dbReference type="RefSeq" id="WP_370892873.1">
    <property type="nucleotide sequence ID" value="NZ_JBGJLR010000013.1"/>
</dbReference>
<name>A0ABV4IE69_9BURK</name>
<dbReference type="Pfam" id="PF02237">
    <property type="entry name" value="BPL_C"/>
    <property type="match status" value="1"/>
</dbReference>
<dbReference type="EC" id="6.3.4.15" evidence="3"/>
<dbReference type="PANTHER" id="PTHR12835:SF5">
    <property type="entry name" value="BIOTIN--PROTEIN LIGASE"/>
    <property type="match status" value="1"/>
</dbReference>
<dbReference type="Pfam" id="PF03099">
    <property type="entry name" value="BPL_LplA_LipB"/>
    <property type="match status" value="1"/>
</dbReference>
<dbReference type="InterPro" id="IPR004143">
    <property type="entry name" value="BPL_LPL_catalytic"/>
</dbReference>
<protein>
    <recommendedName>
        <fullName evidence="3">biotin--[biotin carboxyl-carrier protein] ligase</fullName>
        <ecNumber evidence="3">6.3.4.15</ecNumber>
    </recommendedName>
</protein>
<evidence type="ECO:0000256" key="1">
    <source>
        <dbReference type="ARBA" id="ARBA00022598"/>
    </source>
</evidence>
<dbReference type="EMBL" id="JBGJLR010000013">
    <property type="protein sequence ID" value="MEZ2740133.1"/>
    <property type="molecule type" value="Genomic_DNA"/>
</dbReference>
<keyword evidence="1 6" id="KW-0436">Ligase</keyword>
<dbReference type="InterPro" id="IPR003142">
    <property type="entry name" value="BPL_C"/>
</dbReference>
<dbReference type="InterPro" id="IPR004408">
    <property type="entry name" value="Biotin_CoA_COase_ligase"/>
</dbReference>
<dbReference type="PROSITE" id="PS51733">
    <property type="entry name" value="BPL_LPL_CATALYTIC"/>
    <property type="match status" value="1"/>
</dbReference>
<accession>A0ABV4IE69</accession>
<comment type="caution">
    <text evidence="6">The sequence shown here is derived from an EMBL/GenBank/DDBJ whole genome shotgun (WGS) entry which is preliminary data.</text>
</comment>
<dbReference type="Proteomes" id="UP001567350">
    <property type="component" value="Unassembled WGS sequence"/>
</dbReference>
<dbReference type="NCBIfam" id="TIGR00121">
    <property type="entry name" value="birA_ligase"/>
    <property type="match status" value="1"/>
</dbReference>